<accession>F0SAJ0</accession>
<organism evidence="1 2">
    <name type="scientific">Pseudopedobacter saltans (strain ATCC 51119 / DSM 12145 / JCM 21818 / CCUG 39354 / LMG 10337 / NBRC 100064 / NCIMB 13643)</name>
    <name type="common">Pedobacter saltans</name>
    <dbReference type="NCBI Taxonomy" id="762903"/>
    <lineage>
        <taxon>Bacteria</taxon>
        <taxon>Pseudomonadati</taxon>
        <taxon>Bacteroidota</taxon>
        <taxon>Sphingobacteriia</taxon>
        <taxon>Sphingobacteriales</taxon>
        <taxon>Sphingobacteriaceae</taxon>
        <taxon>Pseudopedobacter</taxon>
    </lineage>
</organism>
<reference evidence="1 2" key="1">
    <citation type="journal article" date="2011" name="Stand. Genomic Sci.">
        <title>Complete genome sequence of the gliding, heparinolytic Pedobacter saltans type strain (113).</title>
        <authorList>
            <person name="Liolios K."/>
            <person name="Sikorski J."/>
            <person name="Lu M."/>
            <person name="Nolan M."/>
            <person name="Lapidus A."/>
            <person name="Lucas S."/>
            <person name="Hammon N."/>
            <person name="Deshpande S."/>
            <person name="Cheng J.F."/>
            <person name="Tapia R."/>
            <person name="Han C."/>
            <person name="Goodwin L."/>
            <person name="Pitluck S."/>
            <person name="Huntemann M."/>
            <person name="Ivanova N."/>
            <person name="Pagani I."/>
            <person name="Mavromatis K."/>
            <person name="Ovchinikova G."/>
            <person name="Pati A."/>
            <person name="Chen A."/>
            <person name="Palaniappan K."/>
            <person name="Land M."/>
            <person name="Hauser L."/>
            <person name="Brambilla E.M."/>
            <person name="Kotsyurbenko O."/>
            <person name="Rohde M."/>
            <person name="Tindall B.J."/>
            <person name="Abt B."/>
            <person name="Goker M."/>
            <person name="Detter J.C."/>
            <person name="Woyke T."/>
            <person name="Bristow J."/>
            <person name="Eisen J.A."/>
            <person name="Markowitz V."/>
            <person name="Hugenholtz P."/>
            <person name="Klenk H.P."/>
            <person name="Kyrpides N.C."/>
        </authorList>
    </citation>
    <scope>NUCLEOTIDE SEQUENCE [LARGE SCALE GENOMIC DNA]</scope>
    <source>
        <strain evidence="2">ATCC 51119 / DSM 12145 / JCM 21818 / LMG 10337 / NBRC 100064 / NCIMB 13643</strain>
    </source>
</reference>
<evidence type="ECO:0000313" key="2">
    <source>
        <dbReference type="Proteomes" id="UP000000310"/>
    </source>
</evidence>
<dbReference type="STRING" id="762903.Pedsa_2058"/>
<gene>
    <name evidence="1" type="ordered locus">Pedsa_2058</name>
</gene>
<dbReference type="AlphaFoldDB" id="F0SAJ0"/>
<dbReference type="PROSITE" id="PS51257">
    <property type="entry name" value="PROKAR_LIPOPROTEIN"/>
    <property type="match status" value="1"/>
</dbReference>
<dbReference type="Proteomes" id="UP000000310">
    <property type="component" value="Chromosome"/>
</dbReference>
<dbReference type="HOGENOM" id="CLU_2846549_0_0_10"/>
<keyword evidence="2" id="KW-1185">Reference proteome</keyword>
<reference evidence="2" key="2">
    <citation type="submission" date="2011-02" db="EMBL/GenBank/DDBJ databases">
        <title>The complete genome of Pedobacter saltans DSM 12145.</title>
        <authorList>
            <consortium name="US DOE Joint Genome Institute (JGI-PGF)"/>
            <person name="Lucas S."/>
            <person name="Copeland A."/>
            <person name="Lapidus A."/>
            <person name="Bruce D."/>
            <person name="Goodwin L."/>
            <person name="Pitluck S."/>
            <person name="Kyrpides N."/>
            <person name="Mavromatis K."/>
            <person name="Pagani I."/>
            <person name="Ivanova N."/>
            <person name="Ovchinnikova G."/>
            <person name="Lu M."/>
            <person name="Detter J.C."/>
            <person name="Han C."/>
            <person name="Land M."/>
            <person name="Hauser L."/>
            <person name="Markowitz V."/>
            <person name="Cheng J.-F."/>
            <person name="Hugenholtz P."/>
            <person name="Woyke T."/>
            <person name="Wu D."/>
            <person name="Tindall B."/>
            <person name="Pomrenke H.G."/>
            <person name="Brambilla E."/>
            <person name="Klenk H.-P."/>
            <person name="Eisen J.A."/>
        </authorList>
    </citation>
    <scope>NUCLEOTIDE SEQUENCE [LARGE SCALE GENOMIC DNA]</scope>
    <source>
        <strain evidence="2">ATCC 51119 / DSM 12145 / JCM 21818 / LMG 10337 / NBRC 100064 / NCIMB 13643</strain>
    </source>
</reference>
<name>F0SAJ0_PSESL</name>
<protein>
    <submittedName>
        <fullName evidence="1">Uncharacterized protein</fullName>
    </submittedName>
</protein>
<dbReference type="EMBL" id="CP002545">
    <property type="protein sequence ID" value="ADY52610.1"/>
    <property type="molecule type" value="Genomic_DNA"/>
</dbReference>
<dbReference type="KEGG" id="psn:Pedsa_2058"/>
<proteinExistence type="predicted"/>
<sequence>MNHLKYYLLLILSGLILSCNKAVRVVLEKATRTLNVADFEICLYLSVSNVLRNMANSLKIGLNKL</sequence>
<evidence type="ECO:0000313" key="1">
    <source>
        <dbReference type="EMBL" id="ADY52610.1"/>
    </source>
</evidence>